<proteinExistence type="predicted"/>
<evidence type="ECO:0000313" key="2">
    <source>
        <dbReference type="Proteomes" id="UP000618094"/>
    </source>
</evidence>
<reference evidence="1" key="1">
    <citation type="submission" date="2020-07" db="EMBL/GenBank/DDBJ databases">
        <title>Draft genome sequence of Lactobacillus helveticus strain H-8.</title>
        <authorList>
            <person name="Endo A."/>
            <person name="Maeno S."/>
            <person name="Kido Y."/>
        </authorList>
    </citation>
    <scope>NUCLEOTIDE SEQUENCE</scope>
    <source>
        <strain evidence="1">H-8</strain>
    </source>
</reference>
<sequence>MKVLESEDIDMGKYDQLWQYIKDNKTGDFELSFDEIEKAAGLPIDHSFLRYKKELPDYGFEVKKFHSRTRQLSFINYRGRTWHTILKKKKSSFIVQAKSLN</sequence>
<dbReference type="AlphaFoldDB" id="A0A8H9F8E8"/>
<organism evidence="1 2">
    <name type="scientific">Lactobacillus helveticus</name>
    <name type="common">Lactobacillus suntoryeus</name>
    <dbReference type="NCBI Taxonomy" id="1587"/>
    <lineage>
        <taxon>Bacteria</taxon>
        <taxon>Bacillati</taxon>
        <taxon>Bacillota</taxon>
        <taxon>Bacilli</taxon>
        <taxon>Lactobacillales</taxon>
        <taxon>Lactobacillaceae</taxon>
        <taxon>Lactobacillus</taxon>
    </lineage>
</organism>
<dbReference type="EMBL" id="BLYO01000266">
    <property type="protein sequence ID" value="GFO99441.1"/>
    <property type="molecule type" value="Genomic_DNA"/>
</dbReference>
<comment type="caution">
    <text evidence="1">The sequence shown here is derived from an EMBL/GenBank/DDBJ whole genome shotgun (WGS) entry which is preliminary data.</text>
</comment>
<protein>
    <submittedName>
        <fullName evidence="1">Uncharacterized protein</fullName>
    </submittedName>
</protein>
<name>A0A8H9F8E8_LACHE</name>
<dbReference type="Proteomes" id="UP000618094">
    <property type="component" value="Unassembled WGS sequence"/>
</dbReference>
<gene>
    <name evidence="1" type="ORF">LHEH8_11970</name>
</gene>
<accession>A0A8H9F8E8</accession>
<evidence type="ECO:0000313" key="1">
    <source>
        <dbReference type="EMBL" id="GFO99441.1"/>
    </source>
</evidence>